<dbReference type="InterPro" id="IPR013783">
    <property type="entry name" value="Ig-like_fold"/>
</dbReference>
<proteinExistence type="predicted"/>
<dbReference type="EMBL" id="JAPWDV010000001">
    <property type="protein sequence ID" value="KAJ6224974.1"/>
    <property type="molecule type" value="Genomic_DNA"/>
</dbReference>
<gene>
    <name evidence="1" type="ORF">RDWZM_003519</name>
</gene>
<keyword evidence="2" id="KW-1185">Reference proteome</keyword>
<name>A0A9Q0MG87_BLOTA</name>
<dbReference type="InterPro" id="IPR042495">
    <property type="entry name" value="PDGFRL"/>
</dbReference>
<evidence type="ECO:0008006" key="3">
    <source>
        <dbReference type="Google" id="ProtNLM"/>
    </source>
</evidence>
<protein>
    <recommendedName>
        <fullName evidence="3">Ig-like domain-containing protein</fullName>
    </recommendedName>
</protein>
<accession>A0A9Q0MG87</accession>
<dbReference type="PANTHER" id="PTHR15360:SF5">
    <property type="entry name" value="PLATELET-DERIVED GROWTH FACTOR RECEPTOR-LIKE PROTEIN"/>
    <property type="match status" value="1"/>
</dbReference>
<dbReference type="Proteomes" id="UP001142055">
    <property type="component" value="Chromosome 1"/>
</dbReference>
<dbReference type="Gene3D" id="2.60.40.10">
    <property type="entry name" value="Immunoglobulins"/>
    <property type="match status" value="2"/>
</dbReference>
<comment type="caution">
    <text evidence="1">The sequence shown here is derived from an EMBL/GenBank/DDBJ whole genome shotgun (WGS) entry which is preliminary data.</text>
</comment>
<evidence type="ECO:0000313" key="1">
    <source>
        <dbReference type="EMBL" id="KAJ6224974.1"/>
    </source>
</evidence>
<organism evidence="1 2">
    <name type="scientific">Blomia tropicalis</name>
    <name type="common">Mite</name>
    <dbReference type="NCBI Taxonomy" id="40697"/>
    <lineage>
        <taxon>Eukaryota</taxon>
        <taxon>Metazoa</taxon>
        <taxon>Ecdysozoa</taxon>
        <taxon>Arthropoda</taxon>
        <taxon>Chelicerata</taxon>
        <taxon>Arachnida</taxon>
        <taxon>Acari</taxon>
        <taxon>Acariformes</taxon>
        <taxon>Sarcoptiformes</taxon>
        <taxon>Astigmata</taxon>
        <taxon>Glycyphagoidea</taxon>
        <taxon>Echimyopodidae</taxon>
        <taxon>Blomia</taxon>
    </lineage>
</organism>
<evidence type="ECO:0000313" key="2">
    <source>
        <dbReference type="Proteomes" id="UP001142055"/>
    </source>
</evidence>
<dbReference type="AlphaFoldDB" id="A0A9Q0MG87"/>
<reference evidence="1" key="1">
    <citation type="submission" date="2022-12" db="EMBL/GenBank/DDBJ databases">
        <title>Genome assemblies of Blomia tropicalis.</title>
        <authorList>
            <person name="Cui Y."/>
        </authorList>
    </citation>
    <scope>NUCLEOTIDE SEQUENCE</scope>
    <source>
        <tissue evidence="1">Adult mites</tissue>
    </source>
</reference>
<sequence>MPINSPKISILSHTLNGDTIDIPADKLIHLRCTGQHPMIWIFPNNNYPLFEHNEQFNNIKVRSDCDRQVKQSARKCWTEVIIPEAKYDMTGSYVCLYNQSNIRSSSMINYHPISIESTDQVMSSSSIVGSVESSNVMDSIYIYVNDPHNLMVPFEGQVGFLFIALFQQQPATIPCRPTYSKAVVKLWKTNSKENGSPEEIKPNSTLGITYDSKKGFYFENARWDTESNSLQCHFEIDGLSSTASISIHWSSR</sequence>
<dbReference type="PANTHER" id="PTHR15360">
    <property type="entry name" value="PLATELET-DERIVED GROWTH FACTOR RECEPTOR LIKE"/>
    <property type="match status" value="1"/>
</dbReference>